<organism evidence="2 3">
    <name type="scientific">Tepidiforma bonchosmolovskayae</name>
    <dbReference type="NCBI Taxonomy" id="2601677"/>
    <lineage>
        <taxon>Bacteria</taxon>
        <taxon>Bacillati</taxon>
        <taxon>Chloroflexota</taxon>
        <taxon>Tepidiformia</taxon>
        <taxon>Tepidiformales</taxon>
        <taxon>Tepidiformaceae</taxon>
        <taxon>Tepidiforma</taxon>
    </lineage>
</organism>
<keyword evidence="1" id="KW-0812">Transmembrane</keyword>
<feature type="transmembrane region" description="Helical" evidence="1">
    <location>
        <begin position="32"/>
        <end position="52"/>
    </location>
</feature>
<dbReference type="EMBL" id="CP042829">
    <property type="protein sequence ID" value="QFG03128.1"/>
    <property type="molecule type" value="Genomic_DNA"/>
</dbReference>
<name>A0ABX6C244_9CHLR</name>
<evidence type="ECO:0000313" key="2">
    <source>
        <dbReference type="EMBL" id="QFG03128.1"/>
    </source>
</evidence>
<protein>
    <submittedName>
        <fullName evidence="2">Uncharacterized protein</fullName>
    </submittedName>
</protein>
<evidence type="ECO:0000313" key="3">
    <source>
        <dbReference type="Proteomes" id="UP000326331"/>
    </source>
</evidence>
<proteinExistence type="predicted"/>
<sequence>MRHVWNWAVCAPALLLAAACIAAGWREVLEPPLAWTGAAFFAVIAEVASRLARRARRRAEKKQAAIEALAATALLREQLRSVQHRRAA</sequence>
<keyword evidence="1" id="KW-1133">Transmembrane helix</keyword>
<keyword evidence="1" id="KW-0472">Membrane</keyword>
<dbReference type="PROSITE" id="PS51257">
    <property type="entry name" value="PROKAR_LIPOPROTEIN"/>
    <property type="match status" value="1"/>
</dbReference>
<dbReference type="RefSeq" id="WP_158067043.1">
    <property type="nucleotide sequence ID" value="NZ_CP042829.1"/>
</dbReference>
<reference evidence="2 3" key="1">
    <citation type="submission" date="2019-10" db="EMBL/GenBank/DDBJ databases">
        <title>Thermopilla bonchosmolovskayae gen. nov., sp. nov., a moderately thermophilic Chloroflexi bacterium from a Chukotka hot spring (Arctic, Russia), representing a novel classis Thermopillaia, which include previously uncultivated lineage OLB14.</title>
        <authorList>
            <person name="Kochetkova T.V."/>
            <person name="Zayulina K.S."/>
            <person name="Zhigarkov V.S."/>
            <person name="Minaev N.V."/>
            <person name="Novikov A."/>
            <person name="Toshchakov S.V."/>
            <person name="Elcheninov A.G."/>
            <person name="Kublanov I.V."/>
        </authorList>
    </citation>
    <scope>NUCLEOTIDE SEQUENCE [LARGE SCALE GENOMIC DNA]</scope>
    <source>
        <strain evidence="2 3">3753O</strain>
    </source>
</reference>
<gene>
    <name evidence="2" type="ORF">Tbon_07405</name>
</gene>
<accession>A0ABX6C244</accession>
<dbReference type="Proteomes" id="UP000326331">
    <property type="component" value="Chromosome"/>
</dbReference>
<evidence type="ECO:0000256" key="1">
    <source>
        <dbReference type="SAM" id="Phobius"/>
    </source>
</evidence>
<keyword evidence="3" id="KW-1185">Reference proteome</keyword>